<dbReference type="GeneID" id="27699312"/>
<dbReference type="AlphaFoldDB" id="A0A0D2G1E7"/>
<sequence length="87" mass="8934">MHIKRNTTGLGTVSTKTYFEGSVVQVGVCLTVLSRGGSKGPSSSLSGPRSLSTPATSGYARSSATSDLELDNRRSGDAGVGKYGIHD</sequence>
<keyword evidence="3" id="KW-1185">Reference proteome</keyword>
<dbReference type="Proteomes" id="UP000053789">
    <property type="component" value="Unassembled WGS sequence"/>
</dbReference>
<organism evidence="2 3">
    <name type="scientific">Cladophialophora bantiana (strain ATCC 10958 / CBS 173.52 / CDC B-1940 / NIH 8579)</name>
    <name type="common">Xylohypha bantiana</name>
    <dbReference type="NCBI Taxonomy" id="1442370"/>
    <lineage>
        <taxon>Eukaryota</taxon>
        <taxon>Fungi</taxon>
        <taxon>Dikarya</taxon>
        <taxon>Ascomycota</taxon>
        <taxon>Pezizomycotina</taxon>
        <taxon>Eurotiomycetes</taxon>
        <taxon>Chaetothyriomycetidae</taxon>
        <taxon>Chaetothyriales</taxon>
        <taxon>Herpotrichiellaceae</taxon>
        <taxon>Cladophialophora</taxon>
    </lineage>
</organism>
<dbReference type="EMBL" id="KN846988">
    <property type="protein sequence ID" value="KIW92537.1"/>
    <property type="molecule type" value="Genomic_DNA"/>
</dbReference>
<proteinExistence type="predicted"/>
<dbReference type="HOGENOM" id="CLU_2483165_0_0_1"/>
<dbReference type="VEuPathDB" id="FungiDB:Z519_06384"/>
<feature type="region of interest" description="Disordered" evidence="1">
    <location>
        <begin position="36"/>
        <end position="87"/>
    </location>
</feature>
<accession>A0A0D2G1E7</accession>
<feature type="compositionally biased region" description="Polar residues" evidence="1">
    <location>
        <begin position="53"/>
        <end position="66"/>
    </location>
</feature>
<protein>
    <submittedName>
        <fullName evidence="2">Uncharacterized protein</fullName>
    </submittedName>
</protein>
<dbReference type="RefSeq" id="XP_016619206.1">
    <property type="nucleotide sequence ID" value="XM_016764124.1"/>
</dbReference>
<evidence type="ECO:0000313" key="3">
    <source>
        <dbReference type="Proteomes" id="UP000053789"/>
    </source>
</evidence>
<evidence type="ECO:0000313" key="2">
    <source>
        <dbReference type="EMBL" id="KIW92537.1"/>
    </source>
</evidence>
<evidence type="ECO:0000256" key="1">
    <source>
        <dbReference type="SAM" id="MobiDB-lite"/>
    </source>
</evidence>
<name>A0A0D2G1E7_CLAB1</name>
<gene>
    <name evidence="2" type="ORF">Z519_06384</name>
</gene>
<feature type="compositionally biased region" description="Low complexity" evidence="1">
    <location>
        <begin position="36"/>
        <end position="52"/>
    </location>
</feature>
<reference evidence="2" key="1">
    <citation type="submission" date="2015-01" db="EMBL/GenBank/DDBJ databases">
        <title>The Genome Sequence of Cladophialophora bantiana CBS 173.52.</title>
        <authorList>
            <consortium name="The Broad Institute Genomics Platform"/>
            <person name="Cuomo C."/>
            <person name="de Hoog S."/>
            <person name="Gorbushina A."/>
            <person name="Stielow B."/>
            <person name="Teixiera M."/>
            <person name="Abouelleil A."/>
            <person name="Chapman S.B."/>
            <person name="Priest M."/>
            <person name="Young S.K."/>
            <person name="Wortman J."/>
            <person name="Nusbaum C."/>
            <person name="Birren B."/>
        </authorList>
    </citation>
    <scope>NUCLEOTIDE SEQUENCE [LARGE SCALE GENOMIC DNA]</scope>
    <source>
        <strain evidence="2">CBS 173.52</strain>
    </source>
</reference>
<feature type="compositionally biased region" description="Gly residues" evidence="1">
    <location>
        <begin position="78"/>
        <end position="87"/>
    </location>
</feature>